<organism evidence="2 3">
    <name type="scientific">Haematococcus lacustris</name>
    <name type="common">Green alga</name>
    <name type="synonym">Haematococcus pluvialis</name>
    <dbReference type="NCBI Taxonomy" id="44745"/>
    <lineage>
        <taxon>Eukaryota</taxon>
        <taxon>Viridiplantae</taxon>
        <taxon>Chlorophyta</taxon>
        <taxon>core chlorophytes</taxon>
        <taxon>Chlorophyceae</taxon>
        <taxon>CS clade</taxon>
        <taxon>Chlamydomonadales</taxon>
        <taxon>Haematococcaceae</taxon>
        <taxon>Haematococcus</taxon>
    </lineage>
</organism>
<evidence type="ECO:0000313" key="2">
    <source>
        <dbReference type="EMBL" id="GFH26098.1"/>
    </source>
</evidence>
<dbReference type="EMBL" id="BLLF01003020">
    <property type="protein sequence ID" value="GFH26098.1"/>
    <property type="molecule type" value="Genomic_DNA"/>
</dbReference>
<protein>
    <submittedName>
        <fullName evidence="2">Uncharacterized protein</fullName>
    </submittedName>
</protein>
<dbReference type="Proteomes" id="UP000485058">
    <property type="component" value="Unassembled WGS sequence"/>
</dbReference>
<sequence>MENRDEDASFRMSSVSPSKTPNMQACAASIARGAKRSSGSLSWTHLFCPKLEPARSVRGEAGRHTPPLSRDDCRRHQQLTRPAYSGMVLRCPAAAMG</sequence>
<reference evidence="2 3" key="1">
    <citation type="submission" date="2020-02" db="EMBL/GenBank/DDBJ databases">
        <title>Draft genome sequence of Haematococcus lacustris strain NIES-144.</title>
        <authorList>
            <person name="Morimoto D."/>
            <person name="Nakagawa S."/>
            <person name="Yoshida T."/>
            <person name="Sawayama S."/>
        </authorList>
    </citation>
    <scope>NUCLEOTIDE SEQUENCE [LARGE SCALE GENOMIC DNA]</scope>
    <source>
        <strain evidence="2 3">NIES-144</strain>
    </source>
</reference>
<comment type="caution">
    <text evidence="2">The sequence shown here is derived from an EMBL/GenBank/DDBJ whole genome shotgun (WGS) entry which is preliminary data.</text>
</comment>
<gene>
    <name evidence="2" type="ORF">HaLaN_24186</name>
</gene>
<name>A0A6A0A324_HAELA</name>
<dbReference type="AlphaFoldDB" id="A0A6A0A324"/>
<proteinExistence type="predicted"/>
<evidence type="ECO:0000313" key="3">
    <source>
        <dbReference type="Proteomes" id="UP000485058"/>
    </source>
</evidence>
<keyword evidence="3" id="KW-1185">Reference proteome</keyword>
<feature type="compositionally biased region" description="Polar residues" evidence="1">
    <location>
        <begin position="11"/>
        <end position="22"/>
    </location>
</feature>
<accession>A0A6A0A324</accession>
<feature type="region of interest" description="Disordered" evidence="1">
    <location>
        <begin position="1"/>
        <end position="22"/>
    </location>
</feature>
<evidence type="ECO:0000256" key="1">
    <source>
        <dbReference type="SAM" id="MobiDB-lite"/>
    </source>
</evidence>